<dbReference type="Proteomes" id="UP000887013">
    <property type="component" value="Unassembled WGS sequence"/>
</dbReference>
<reference evidence="1" key="1">
    <citation type="submission" date="2020-08" db="EMBL/GenBank/DDBJ databases">
        <title>Multicomponent nature underlies the extraordinary mechanical properties of spider dragline silk.</title>
        <authorList>
            <person name="Kono N."/>
            <person name="Nakamura H."/>
            <person name="Mori M."/>
            <person name="Yoshida Y."/>
            <person name="Ohtoshi R."/>
            <person name="Malay A.D."/>
            <person name="Moran D.A.P."/>
            <person name="Tomita M."/>
            <person name="Numata K."/>
            <person name="Arakawa K."/>
        </authorList>
    </citation>
    <scope>NUCLEOTIDE SEQUENCE</scope>
</reference>
<organism evidence="1 2">
    <name type="scientific">Nephila pilipes</name>
    <name type="common">Giant wood spider</name>
    <name type="synonym">Nephila maculata</name>
    <dbReference type="NCBI Taxonomy" id="299642"/>
    <lineage>
        <taxon>Eukaryota</taxon>
        <taxon>Metazoa</taxon>
        <taxon>Ecdysozoa</taxon>
        <taxon>Arthropoda</taxon>
        <taxon>Chelicerata</taxon>
        <taxon>Arachnida</taxon>
        <taxon>Araneae</taxon>
        <taxon>Araneomorphae</taxon>
        <taxon>Entelegynae</taxon>
        <taxon>Araneoidea</taxon>
        <taxon>Nephilidae</taxon>
        <taxon>Nephila</taxon>
    </lineage>
</organism>
<gene>
    <name evidence="1" type="primary">GNL1</name>
    <name evidence="1" type="ORF">NPIL_414041</name>
</gene>
<proteinExistence type="predicted"/>
<name>A0A8X6PU95_NEPPI</name>
<accession>A0A8X6PU95</accession>
<dbReference type="EMBL" id="BMAW01120570">
    <property type="protein sequence ID" value="GFT89888.1"/>
    <property type="molecule type" value="Genomic_DNA"/>
</dbReference>
<sequence length="91" mass="10066">MAITGARQLLHLSEEIVGEQVNLSSWKEKISAEAAQIGSGGDAYIDSESEIESEEETKHIKANEVISEQNDTSYYEGERYRDNIVTIGFVG</sequence>
<keyword evidence="2" id="KW-1185">Reference proteome</keyword>
<dbReference type="OrthoDB" id="391988at2759"/>
<evidence type="ECO:0000313" key="1">
    <source>
        <dbReference type="EMBL" id="GFT89888.1"/>
    </source>
</evidence>
<protein>
    <submittedName>
        <fullName evidence="1">Guanine nucleotide-binding protein-like 1</fullName>
    </submittedName>
</protein>
<dbReference type="AlphaFoldDB" id="A0A8X6PU95"/>
<evidence type="ECO:0000313" key="2">
    <source>
        <dbReference type="Proteomes" id="UP000887013"/>
    </source>
</evidence>
<comment type="caution">
    <text evidence="1">The sequence shown here is derived from an EMBL/GenBank/DDBJ whole genome shotgun (WGS) entry which is preliminary data.</text>
</comment>